<dbReference type="PANTHER" id="PTHR12243:SF67">
    <property type="entry name" value="COREPRESSOR OF PANGOLIN, ISOFORM A-RELATED"/>
    <property type="match status" value="1"/>
</dbReference>
<protein>
    <recommendedName>
        <fullName evidence="1">Myb/SANT-like DNA-binding domain-containing protein</fullName>
    </recommendedName>
</protein>
<name>A0A821YEC9_9NEOP</name>
<dbReference type="EMBL" id="CAJOBZ010000087">
    <property type="protein sequence ID" value="CAF4958187.1"/>
    <property type="molecule type" value="Genomic_DNA"/>
</dbReference>
<sequence length="514" mass="61964">MDAANTHNQNYWFVVRDDHRNVIFSSNNFTIQNPQSQEARFIVDAGVHSENRQYVQVQDSIPPVLQEETAKEIKETVSVRDDIFWDRNKVQLLLTLCLQNGYNPSTIEQIEWTEIAALLGTTPEECDKKFRGLRRIYLRLMKKKNLGKDIKWKYFNICEEFFKDCKLSFTVLEPWEDSKIRQLLSIYIENINKFRDPNYLHKDVWKEIASRLETTEYNCYHKFKSLKRTYLNWLQRSRETGKLIKWTYHQYFERIYYNYNPDLGPWDRNKIRLLINAYAEIAHMFKNPKYQKKELWREISRKVGESPSSCDRKFRNLKQTYLRLKMRVDTGRSVTKWKYYKEFSTIFDNEAYCVTNDGQQIVYRVGEQDYVKELLNFYLDNKEKFWDPLVKKKPLWRTIASKIGLTAGECDKKFRNLKQTYLRMAERKQLSGKSSTWPYYSYFEKIYDQPKLIKKECKHACMDNVTLKEITSIVKDVHEIKGKDKFERLVKVIEDSNNIQRERNRILQALLDRK</sequence>
<organism evidence="2 3">
    <name type="scientific">Pieris macdunnoughi</name>
    <dbReference type="NCBI Taxonomy" id="345717"/>
    <lineage>
        <taxon>Eukaryota</taxon>
        <taxon>Metazoa</taxon>
        <taxon>Ecdysozoa</taxon>
        <taxon>Arthropoda</taxon>
        <taxon>Hexapoda</taxon>
        <taxon>Insecta</taxon>
        <taxon>Pterygota</taxon>
        <taxon>Neoptera</taxon>
        <taxon>Endopterygota</taxon>
        <taxon>Lepidoptera</taxon>
        <taxon>Glossata</taxon>
        <taxon>Ditrysia</taxon>
        <taxon>Papilionoidea</taxon>
        <taxon>Pieridae</taxon>
        <taxon>Pierinae</taxon>
        <taxon>Pieris</taxon>
    </lineage>
</organism>
<gene>
    <name evidence="2" type="ORF">PMACD_LOCUS16470</name>
</gene>
<proteinExistence type="predicted"/>
<comment type="caution">
    <text evidence="2">The sequence shown here is derived from an EMBL/GenBank/DDBJ whole genome shotgun (WGS) entry which is preliminary data.</text>
</comment>
<dbReference type="Proteomes" id="UP000663880">
    <property type="component" value="Unassembled WGS sequence"/>
</dbReference>
<accession>A0A821YEC9</accession>
<keyword evidence="3" id="KW-1185">Reference proteome</keyword>
<feature type="domain" description="Myb/SANT-like DNA-binding" evidence="1">
    <location>
        <begin position="266"/>
        <end position="344"/>
    </location>
</feature>
<dbReference type="SMART" id="SM00595">
    <property type="entry name" value="MADF"/>
    <property type="match status" value="2"/>
</dbReference>
<dbReference type="InterPro" id="IPR039353">
    <property type="entry name" value="TF_Adf1"/>
</dbReference>
<dbReference type="AlphaFoldDB" id="A0A821YEC9"/>
<feature type="domain" description="Myb/SANT-like DNA-binding" evidence="1">
    <location>
        <begin position="174"/>
        <end position="253"/>
    </location>
</feature>
<evidence type="ECO:0000313" key="2">
    <source>
        <dbReference type="EMBL" id="CAF4958187.1"/>
    </source>
</evidence>
<evidence type="ECO:0000313" key="3">
    <source>
        <dbReference type="Proteomes" id="UP000663880"/>
    </source>
</evidence>
<dbReference type="Pfam" id="PF13837">
    <property type="entry name" value="Myb_DNA-bind_4"/>
    <property type="match status" value="3"/>
</dbReference>
<reference evidence="2" key="1">
    <citation type="submission" date="2021-02" db="EMBL/GenBank/DDBJ databases">
        <authorList>
            <person name="Steward A R."/>
        </authorList>
    </citation>
    <scope>NUCLEOTIDE SEQUENCE</scope>
</reference>
<feature type="domain" description="Myb/SANT-like DNA-binding" evidence="1">
    <location>
        <begin position="370"/>
        <end position="445"/>
    </location>
</feature>
<dbReference type="InterPro" id="IPR044822">
    <property type="entry name" value="Myb_DNA-bind_4"/>
</dbReference>
<evidence type="ECO:0000259" key="1">
    <source>
        <dbReference type="Pfam" id="PF13837"/>
    </source>
</evidence>
<dbReference type="Gene3D" id="1.10.10.60">
    <property type="entry name" value="Homeodomain-like"/>
    <property type="match status" value="1"/>
</dbReference>
<dbReference type="OrthoDB" id="6346437at2759"/>
<dbReference type="PANTHER" id="PTHR12243">
    <property type="entry name" value="MADF DOMAIN TRANSCRIPTION FACTOR"/>
    <property type="match status" value="1"/>
</dbReference>